<feature type="compositionally biased region" description="Basic and acidic residues" evidence="1">
    <location>
        <begin position="211"/>
        <end position="232"/>
    </location>
</feature>
<keyword evidence="3" id="KW-1185">Reference proteome</keyword>
<reference evidence="3" key="1">
    <citation type="journal article" date="2012" name="Nature">
        <title>A physical, genetic and functional sequence assembly of the barley genome.</title>
        <authorList>
            <consortium name="The International Barley Genome Sequencing Consortium"/>
            <person name="Mayer K.F."/>
            <person name="Waugh R."/>
            <person name="Brown J.W."/>
            <person name="Schulman A."/>
            <person name="Langridge P."/>
            <person name="Platzer M."/>
            <person name="Fincher G.B."/>
            <person name="Muehlbauer G.J."/>
            <person name="Sato K."/>
            <person name="Close T.J."/>
            <person name="Wise R.P."/>
            <person name="Stein N."/>
        </authorList>
    </citation>
    <scope>NUCLEOTIDE SEQUENCE [LARGE SCALE GENOMIC DNA]</scope>
    <source>
        <strain evidence="3">cv. Morex</strain>
    </source>
</reference>
<proteinExistence type="predicted"/>
<reference evidence="2" key="3">
    <citation type="submission" date="2022-01" db="UniProtKB">
        <authorList>
            <consortium name="EnsemblPlants"/>
        </authorList>
    </citation>
    <scope>IDENTIFICATION</scope>
    <source>
        <strain evidence="2">subsp. vulgare</strain>
    </source>
</reference>
<feature type="compositionally biased region" description="Low complexity" evidence="1">
    <location>
        <begin position="8"/>
        <end position="23"/>
    </location>
</feature>
<feature type="region of interest" description="Disordered" evidence="1">
    <location>
        <begin position="211"/>
        <end position="246"/>
    </location>
</feature>
<accession>A0A8I6XT20</accession>
<dbReference type="AlphaFoldDB" id="A0A8I6XT20"/>
<dbReference type="PANTHER" id="PTHR34397:SF21">
    <property type="entry name" value="TF-B3 DOMAIN-CONTAINING PROTEIN"/>
    <property type="match status" value="1"/>
</dbReference>
<feature type="region of interest" description="Disordered" evidence="1">
    <location>
        <begin position="139"/>
        <end position="191"/>
    </location>
</feature>
<reference evidence="2" key="2">
    <citation type="submission" date="2020-10" db="EMBL/GenBank/DDBJ databases">
        <authorList>
            <person name="Scholz U."/>
            <person name="Mascher M."/>
            <person name="Fiebig A."/>
        </authorList>
    </citation>
    <scope>NUCLEOTIDE SEQUENCE [LARGE SCALE GENOMIC DNA]</scope>
    <source>
        <strain evidence="2">cv. Morex</strain>
    </source>
</reference>
<sequence length="496" mass="53957">MDMVHVTADAGSSSGSSSVAAAGQRENLAAPRPRSEEEERRRKGKMPTVEQQSMPPPSPVPVEGKLMGDAIRANALASASTPFVAWKDVPFDYGAVSPRLRDALEDLGVVAGAGPVCVYEKKMANSDRQKEQNRLLISCKDAGGNNDGGGTSKKRKKKDNGGGTSKNGNKKMKNNDSGGNNGGGGRKKDSVDERCAAANFKRIFSDKEIPIVELQQPEKKQEEEEEEGMTKAEKKKREKEEPGLDLQVFDRDGEMYELKCRFLECNQGYRLIGKHWTRFLVKTGLLVKKKKKRKGSPEAEGSEGGESSSPSPEPDEGPPEPKVKVRPARLELWAFRSPKLTMGCPGHADGKLGLVLLHYFEGDGAEAERVDVGRVSADEPEPRGSEEEDAMIEPAMPNEGDEMAIDEPNVVPADAHVHVDEVPVMEAGEPEEDEDVAMANVGAAHVPVPPVVDGAHEEDANEGAVAWTEADERMRELEAAEAMLLLRQRSRCMRCK</sequence>
<dbReference type="PANTHER" id="PTHR34397">
    <property type="entry name" value="OS05G0237600 PROTEIN"/>
    <property type="match status" value="1"/>
</dbReference>
<evidence type="ECO:0000256" key="1">
    <source>
        <dbReference type="SAM" id="MobiDB-lite"/>
    </source>
</evidence>
<evidence type="ECO:0000313" key="3">
    <source>
        <dbReference type="Proteomes" id="UP000011116"/>
    </source>
</evidence>
<dbReference type="EnsemblPlants" id="HORVU.MOREX.r3.3HG0219150.1">
    <property type="protein sequence ID" value="HORVU.MOREX.r3.3HG0219150.1.CDS1"/>
    <property type="gene ID" value="HORVU.MOREX.r3.3HG0219150"/>
</dbReference>
<feature type="region of interest" description="Disordered" evidence="1">
    <location>
        <begin position="290"/>
        <end position="324"/>
    </location>
</feature>
<dbReference type="Gramene" id="HORVU.MOREX.r3.3HG0219150.1">
    <property type="protein sequence ID" value="HORVU.MOREX.r3.3HG0219150.1.CDS1"/>
    <property type="gene ID" value="HORVU.MOREX.r3.3HG0219150"/>
</dbReference>
<feature type="region of interest" description="Disordered" evidence="1">
    <location>
        <begin position="1"/>
        <end position="64"/>
    </location>
</feature>
<organism evidence="2 3">
    <name type="scientific">Hordeum vulgare subsp. vulgare</name>
    <name type="common">Domesticated barley</name>
    <dbReference type="NCBI Taxonomy" id="112509"/>
    <lineage>
        <taxon>Eukaryota</taxon>
        <taxon>Viridiplantae</taxon>
        <taxon>Streptophyta</taxon>
        <taxon>Embryophyta</taxon>
        <taxon>Tracheophyta</taxon>
        <taxon>Spermatophyta</taxon>
        <taxon>Magnoliopsida</taxon>
        <taxon>Liliopsida</taxon>
        <taxon>Poales</taxon>
        <taxon>Poaceae</taxon>
        <taxon>BOP clade</taxon>
        <taxon>Pooideae</taxon>
        <taxon>Triticodae</taxon>
        <taxon>Triticeae</taxon>
        <taxon>Hordeinae</taxon>
        <taxon>Hordeum</taxon>
    </lineage>
</organism>
<protein>
    <submittedName>
        <fullName evidence="2">Uncharacterized protein</fullName>
    </submittedName>
</protein>
<evidence type="ECO:0000313" key="2">
    <source>
        <dbReference type="EnsemblPlants" id="HORVU.MOREX.r3.3HG0219150.1.CDS1"/>
    </source>
</evidence>
<dbReference type="Proteomes" id="UP000011116">
    <property type="component" value="Chromosome 3H"/>
</dbReference>
<name>A0A8I6XT20_HORVV</name>